<comment type="similarity">
    <text evidence="2">Belongs to the nematode transthyretin-like family.</text>
</comment>
<keyword evidence="6" id="KW-1185">Reference proteome</keyword>
<dbReference type="GO" id="GO:0009986">
    <property type="term" value="C:cell surface"/>
    <property type="evidence" value="ECO:0007669"/>
    <property type="project" value="InterPro"/>
</dbReference>
<dbReference type="Gene3D" id="2.60.40.3330">
    <property type="match status" value="1"/>
</dbReference>
<evidence type="ECO:0000256" key="1">
    <source>
        <dbReference type="ARBA" id="ARBA00004613"/>
    </source>
</evidence>
<keyword evidence="3" id="KW-0964">Secreted</keyword>
<sequence length="137" mass="15254">MFENREKDPLSSLRRGSGQYGSISSIRSGGRWGIRESIRGSMRLQPKLVGAVGNLLCNGFPAKSVRIALYYKNNMKVKTYLDGIYSNERGAFMVRGKINPILRVHPIAQWSSGMILALGARGPGFDHRLSPAFCFYL</sequence>
<name>A0A0N5B5X7_STREA</name>
<dbReference type="AlphaFoldDB" id="A0A0N5B5X7"/>
<reference evidence="7" key="1">
    <citation type="submission" date="2017-02" db="UniProtKB">
        <authorList>
            <consortium name="WormBaseParasite"/>
        </authorList>
    </citation>
    <scope>IDENTIFICATION</scope>
</reference>
<evidence type="ECO:0000256" key="4">
    <source>
        <dbReference type="ARBA" id="ARBA00022729"/>
    </source>
</evidence>
<protein>
    <submittedName>
        <fullName evidence="7">Oxidored_molyb domain-containing protein</fullName>
    </submittedName>
</protein>
<dbReference type="Pfam" id="PF01060">
    <property type="entry name" value="TTR-52"/>
    <property type="match status" value="1"/>
</dbReference>
<comment type="subcellular location">
    <subcellularLocation>
        <location evidence="1">Secreted</location>
    </subcellularLocation>
</comment>
<evidence type="ECO:0000256" key="2">
    <source>
        <dbReference type="ARBA" id="ARBA00010112"/>
    </source>
</evidence>
<evidence type="ECO:0000256" key="5">
    <source>
        <dbReference type="SAM" id="MobiDB-lite"/>
    </source>
</evidence>
<proteinExistence type="inferred from homology"/>
<evidence type="ECO:0000313" key="7">
    <source>
        <dbReference type="WBParaSite" id="SPAL_0000146900.1"/>
    </source>
</evidence>
<evidence type="ECO:0000256" key="3">
    <source>
        <dbReference type="ARBA" id="ARBA00022525"/>
    </source>
</evidence>
<organism evidence="6 7">
    <name type="scientific">Strongyloides papillosus</name>
    <name type="common">Intestinal threadworm</name>
    <dbReference type="NCBI Taxonomy" id="174720"/>
    <lineage>
        <taxon>Eukaryota</taxon>
        <taxon>Metazoa</taxon>
        <taxon>Ecdysozoa</taxon>
        <taxon>Nematoda</taxon>
        <taxon>Chromadorea</taxon>
        <taxon>Rhabditida</taxon>
        <taxon>Tylenchina</taxon>
        <taxon>Panagrolaimomorpha</taxon>
        <taxon>Strongyloidoidea</taxon>
        <taxon>Strongyloididae</taxon>
        <taxon>Strongyloides</taxon>
    </lineage>
</organism>
<dbReference type="InterPro" id="IPR038479">
    <property type="entry name" value="Transthyretin-like_sf"/>
</dbReference>
<dbReference type="Proteomes" id="UP000046392">
    <property type="component" value="Unplaced"/>
</dbReference>
<accession>A0A0N5B5X7</accession>
<feature type="region of interest" description="Disordered" evidence="5">
    <location>
        <begin position="1"/>
        <end position="22"/>
    </location>
</feature>
<dbReference type="InterPro" id="IPR001534">
    <property type="entry name" value="Transthyretin-like"/>
</dbReference>
<dbReference type="GO" id="GO:0005576">
    <property type="term" value="C:extracellular region"/>
    <property type="evidence" value="ECO:0007669"/>
    <property type="project" value="UniProtKB-SubCell"/>
</dbReference>
<evidence type="ECO:0000313" key="6">
    <source>
        <dbReference type="Proteomes" id="UP000046392"/>
    </source>
</evidence>
<dbReference type="WBParaSite" id="SPAL_0000146900.1">
    <property type="protein sequence ID" value="SPAL_0000146900.1"/>
    <property type="gene ID" value="SPAL_0000146900"/>
</dbReference>
<keyword evidence="4" id="KW-0732">Signal</keyword>